<dbReference type="InterPro" id="IPR005018">
    <property type="entry name" value="DOMON_domain"/>
</dbReference>
<evidence type="ECO:0000313" key="3">
    <source>
        <dbReference type="EMBL" id="KAK2572392.1"/>
    </source>
</evidence>
<dbReference type="SUPFAM" id="SSF49344">
    <property type="entry name" value="CBD9-like"/>
    <property type="match status" value="1"/>
</dbReference>
<accession>A0AAD9R3C9</accession>
<evidence type="ECO:0000259" key="2">
    <source>
        <dbReference type="PROSITE" id="PS50836"/>
    </source>
</evidence>
<dbReference type="PROSITE" id="PS50836">
    <property type="entry name" value="DOMON"/>
    <property type="match status" value="1"/>
</dbReference>
<feature type="domain" description="DOMON" evidence="2">
    <location>
        <begin position="41"/>
        <end position="164"/>
    </location>
</feature>
<evidence type="ECO:0000256" key="1">
    <source>
        <dbReference type="SAM" id="SignalP"/>
    </source>
</evidence>
<keyword evidence="1" id="KW-0732">Signal</keyword>
<dbReference type="EMBL" id="JARQWQ010000004">
    <property type="protein sequence ID" value="KAK2572392.1"/>
    <property type="molecule type" value="Genomic_DNA"/>
</dbReference>
<feature type="signal peptide" evidence="1">
    <location>
        <begin position="1"/>
        <end position="25"/>
    </location>
</feature>
<dbReference type="Pfam" id="PF03351">
    <property type="entry name" value="DOMON"/>
    <property type="match status" value="1"/>
</dbReference>
<sequence length="233" mass="25519">MKVNCMIAAVVVFAVFCFAVNDVRAHMHNMMKYASVMSTDGKYQLQWAYNNETGMLYFKMKCQSTDGWCGVGFADNAVNPTGKNMENFDIAIGGFTDVGYVWDFWSTSKIRPTLDTMQDVTLMDASQMNGYTMVEFKRPANSSDTDQDVAITNDTKVWIMFGSAASDITNNSTFSQHDVRQLLPMTYNLIAMAMDAAAATDPPVTTASAAKCGGSYAVASVFLALTARFVLSS</sequence>
<dbReference type="Gene3D" id="2.60.40.1210">
    <property type="entry name" value="Cellobiose dehydrogenase, cytochrome domain"/>
    <property type="match status" value="1"/>
</dbReference>
<dbReference type="PANTHER" id="PTHR10157:SF23">
    <property type="entry name" value="MOXD1 HOMOLOG 1"/>
    <property type="match status" value="1"/>
</dbReference>
<dbReference type="InterPro" id="IPR045266">
    <property type="entry name" value="DOH_DOMON"/>
</dbReference>
<dbReference type="GO" id="GO:0030667">
    <property type="term" value="C:secretory granule membrane"/>
    <property type="evidence" value="ECO:0007669"/>
    <property type="project" value="TreeGrafter"/>
</dbReference>
<organism evidence="3 4">
    <name type="scientific">Acropora cervicornis</name>
    <name type="common">Staghorn coral</name>
    <dbReference type="NCBI Taxonomy" id="6130"/>
    <lineage>
        <taxon>Eukaryota</taxon>
        <taxon>Metazoa</taxon>
        <taxon>Cnidaria</taxon>
        <taxon>Anthozoa</taxon>
        <taxon>Hexacorallia</taxon>
        <taxon>Scleractinia</taxon>
        <taxon>Astrocoeniina</taxon>
        <taxon>Acroporidae</taxon>
        <taxon>Acropora</taxon>
    </lineage>
</organism>
<dbReference type="InterPro" id="IPR000945">
    <property type="entry name" value="DBH-like"/>
</dbReference>
<protein>
    <recommendedName>
        <fullName evidence="2">DOMON domain-containing protein</fullName>
    </recommendedName>
</protein>
<name>A0AAD9R3C9_ACRCE</name>
<proteinExistence type="predicted"/>
<dbReference type="Proteomes" id="UP001249851">
    <property type="component" value="Unassembled WGS sequence"/>
</dbReference>
<dbReference type="GO" id="GO:0004500">
    <property type="term" value="F:dopamine beta-monooxygenase activity"/>
    <property type="evidence" value="ECO:0007669"/>
    <property type="project" value="InterPro"/>
</dbReference>
<dbReference type="CDD" id="cd09631">
    <property type="entry name" value="DOMON_DOH"/>
    <property type="match status" value="1"/>
</dbReference>
<dbReference type="AlphaFoldDB" id="A0AAD9R3C9"/>
<reference evidence="3" key="1">
    <citation type="journal article" date="2023" name="G3 (Bethesda)">
        <title>Whole genome assembly and annotation of the endangered Caribbean coral Acropora cervicornis.</title>
        <authorList>
            <person name="Selwyn J.D."/>
            <person name="Vollmer S.V."/>
        </authorList>
    </citation>
    <scope>NUCLEOTIDE SEQUENCE</scope>
    <source>
        <strain evidence="3">K2</strain>
    </source>
</reference>
<dbReference type="GO" id="GO:0005507">
    <property type="term" value="F:copper ion binding"/>
    <property type="evidence" value="ECO:0007669"/>
    <property type="project" value="TreeGrafter"/>
</dbReference>
<dbReference type="GO" id="GO:0005615">
    <property type="term" value="C:extracellular space"/>
    <property type="evidence" value="ECO:0007669"/>
    <property type="project" value="TreeGrafter"/>
</dbReference>
<dbReference type="GO" id="GO:0006589">
    <property type="term" value="P:octopamine biosynthetic process"/>
    <property type="evidence" value="ECO:0007669"/>
    <property type="project" value="TreeGrafter"/>
</dbReference>
<dbReference type="GO" id="GO:0042420">
    <property type="term" value="P:dopamine catabolic process"/>
    <property type="evidence" value="ECO:0007669"/>
    <property type="project" value="TreeGrafter"/>
</dbReference>
<evidence type="ECO:0000313" key="4">
    <source>
        <dbReference type="Proteomes" id="UP001249851"/>
    </source>
</evidence>
<gene>
    <name evidence="3" type="ORF">P5673_002632</name>
</gene>
<reference evidence="3" key="2">
    <citation type="journal article" date="2023" name="Science">
        <title>Genomic signatures of disease resistance in endangered staghorn corals.</title>
        <authorList>
            <person name="Vollmer S.V."/>
            <person name="Selwyn J.D."/>
            <person name="Despard B.A."/>
            <person name="Roesel C.L."/>
        </authorList>
    </citation>
    <scope>NUCLEOTIDE SEQUENCE</scope>
    <source>
        <strain evidence="3">K2</strain>
    </source>
</reference>
<comment type="caution">
    <text evidence="3">The sequence shown here is derived from an EMBL/GenBank/DDBJ whole genome shotgun (WGS) entry which is preliminary data.</text>
</comment>
<dbReference type="PANTHER" id="PTHR10157">
    <property type="entry name" value="DOPAMINE BETA HYDROXYLASE RELATED"/>
    <property type="match status" value="1"/>
</dbReference>
<feature type="chain" id="PRO_5042184864" description="DOMON domain-containing protein" evidence="1">
    <location>
        <begin position="26"/>
        <end position="233"/>
    </location>
</feature>
<keyword evidence="4" id="KW-1185">Reference proteome</keyword>
<dbReference type="GO" id="GO:0042421">
    <property type="term" value="P:norepinephrine biosynthetic process"/>
    <property type="evidence" value="ECO:0007669"/>
    <property type="project" value="TreeGrafter"/>
</dbReference>